<comment type="caution">
    <text evidence="8">The sequence shown here is derived from an EMBL/GenBank/DDBJ whole genome shotgun (WGS) entry which is preliminary data.</text>
</comment>
<gene>
    <name evidence="8" type="ORF">HMPREF1048_1617</name>
</gene>
<dbReference type="RefSeq" id="WP_004248172.1">
    <property type="nucleotide sequence ID" value="NZ_AICU01000002.1"/>
</dbReference>
<dbReference type="Pfam" id="PF00746">
    <property type="entry name" value="Gram_pos_anchor"/>
    <property type="match status" value="1"/>
</dbReference>
<feature type="non-terminal residue" evidence="8">
    <location>
        <position position="379"/>
    </location>
</feature>
<evidence type="ECO:0000313" key="9">
    <source>
        <dbReference type="Proteomes" id="UP000005505"/>
    </source>
</evidence>
<keyword evidence="6" id="KW-1133">Transmembrane helix</keyword>
<dbReference type="PANTHER" id="PTHR48193:SF2">
    <property type="entry name" value="ZINC METALLOPROTEASE ZMPB"/>
    <property type="match status" value="1"/>
</dbReference>
<protein>
    <submittedName>
        <fullName evidence="8">Gram positive anchor</fullName>
    </submittedName>
</protein>
<evidence type="ECO:0000313" key="8">
    <source>
        <dbReference type="EMBL" id="EID29777.1"/>
    </source>
</evidence>
<feature type="transmembrane region" description="Helical" evidence="6">
    <location>
        <begin position="107"/>
        <end position="126"/>
    </location>
</feature>
<keyword evidence="2" id="KW-0964">Secreted</keyword>
<sequence length="379" mass="40486">MSLFKKERFSIRKICGIVGSVLLGSVLVAPSVIHASTYHYIEKSALTQEEQTKIQAGIPTDNEETYALIYQQETLPATSSSTSVLTALGLLAIGSLVLLVHKKKKVASLFLVTTIGLISLSSMQALDISNSLKAPSNEGVVQIAGYRYIGYLSLDDDAISEIQHKDEGTKNVPVSETQESIPNEAPKAEKPKYTEPVSTVPDEAPKAEKPDYTAPVSGNLVEPEVHEKPEYTGPIGGNLVEPAVYKKPEYTEPVGTVPDEAPKAEKHEHTAPVSGNLVEPEVHEKPEYTAPIGGNLVEPEVQPALPEAVVTDKGEPEVQPALPEAVVTDKGEPEVQPALPEAVVTDKGEPEVQPALPEAVVTDKGEPEVQPALPEAVVT</sequence>
<dbReference type="Proteomes" id="UP000005505">
    <property type="component" value="Unassembled WGS sequence"/>
</dbReference>
<evidence type="ECO:0000256" key="5">
    <source>
        <dbReference type="SAM" id="MobiDB-lite"/>
    </source>
</evidence>
<keyword evidence="4" id="KW-0572">Peptidoglycan-anchor</keyword>
<evidence type="ECO:0000256" key="3">
    <source>
        <dbReference type="ARBA" id="ARBA00022729"/>
    </source>
</evidence>
<evidence type="ECO:0000256" key="6">
    <source>
        <dbReference type="SAM" id="Phobius"/>
    </source>
</evidence>
<dbReference type="InterPro" id="IPR049964">
    <property type="entry name" value="NanA_rpt"/>
</dbReference>
<dbReference type="OrthoDB" id="2237482at2"/>
<keyword evidence="3" id="KW-0732">Signal</keyword>
<name>I0T2C4_STRMT</name>
<evidence type="ECO:0000259" key="7">
    <source>
        <dbReference type="Pfam" id="PF00746"/>
    </source>
</evidence>
<dbReference type="EMBL" id="AICU01000002">
    <property type="protein sequence ID" value="EID29777.1"/>
    <property type="molecule type" value="Genomic_DNA"/>
</dbReference>
<dbReference type="NCBIfam" id="TIGR01167">
    <property type="entry name" value="LPXTG_anchor"/>
    <property type="match status" value="1"/>
</dbReference>
<keyword evidence="6" id="KW-0812">Transmembrane</keyword>
<dbReference type="NCBIfam" id="NF043031">
    <property type="entry name" value="SIALI-17"/>
    <property type="match status" value="4"/>
</dbReference>
<evidence type="ECO:0000256" key="1">
    <source>
        <dbReference type="ARBA" id="ARBA00022512"/>
    </source>
</evidence>
<dbReference type="InterPro" id="IPR053094">
    <property type="entry name" value="Zinc_metalloprotease_ZmpB"/>
</dbReference>
<dbReference type="InterPro" id="IPR019931">
    <property type="entry name" value="LPXTG_anchor"/>
</dbReference>
<keyword evidence="6" id="KW-0472">Membrane</keyword>
<reference evidence="8 9" key="1">
    <citation type="submission" date="2012-02" db="EMBL/GenBank/DDBJ databases">
        <authorList>
            <person name="Harkins D.M."/>
            <person name="Madupu R."/>
            <person name="Durkin A.S."/>
            <person name="Torralba M."/>
            <person name="Methe B."/>
            <person name="Sutton G.G."/>
            <person name="Nelson K.E."/>
        </authorList>
    </citation>
    <scope>NUCLEOTIDE SEQUENCE [LARGE SCALE GENOMIC DNA]</scope>
    <source>
        <strain evidence="8 9">SK575</strain>
    </source>
</reference>
<evidence type="ECO:0000256" key="4">
    <source>
        <dbReference type="ARBA" id="ARBA00023088"/>
    </source>
</evidence>
<feature type="domain" description="Gram-positive cocci surface proteins LPxTG" evidence="7">
    <location>
        <begin position="72"/>
        <end position="106"/>
    </location>
</feature>
<proteinExistence type="predicted"/>
<keyword evidence="1" id="KW-0134">Cell wall</keyword>
<dbReference type="PANTHER" id="PTHR48193">
    <property type="entry name" value="ZINC METALLOPROTEASE ZMPB-RELATED"/>
    <property type="match status" value="1"/>
</dbReference>
<feature type="region of interest" description="Disordered" evidence="5">
    <location>
        <begin position="360"/>
        <end position="379"/>
    </location>
</feature>
<organism evidence="8 9">
    <name type="scientific">Streptococcus mitis SK575</name>
    <dbReference type="NCBI Taxonomy" id="1095736"/>
    <lineage>
        <taxon>Bacteria</taxon>
        <taxon>Bacillati</taxon>
        <taxon>Bacillota</taxon>
        <taxon>Bacilli</taxon>
        <taxon>Lactobacillales</taxon>
        <taxon>Streptococcaceae</taxon>
        <taxon>Streptococcus</taxon>
        <taxon>Streptococcus mitis group</taxon>
    </lineage>
</organism>
<dbReference type="AlphaFoldDB" id="I0T2C4"/>
<evidence type="ECO:0000256" key="2">
    <source>
        <dbReference type="ARBA" id="ARBA00022525"/>
    </source>
</evidence>
<accession>I0T2C4</accession>
<feature type="region of interest" description="Disordered" evidence="5">
    <location>
        <begin position="164"/>
        <end position="216"/>
    </location>
</feature>
<feature type="transmembrane region" description="Helical" evidence="6">
    <location>
        <begin position="82"/>
        <end position="100"/>
    </location>
</feature>
<feature type="compositionally biased region" description="Polar residues" evidence="5">
    <location>
        <begin position="172"/>
        <end position="181"/>
    </location>
</feature>